<dbReference type="PANTHER" id="PTHR30137:SF15">
    <property type="entry name" value="BLL6902 PROTEIN"/>
    <property type="match status" value="1"/>
</dbReference>
<feature type="region of interest" description="Disordered" evidence="1">
    <location>
        <begin position="339"/>
        <end position="369"/>
    </location>
</feature>
<organism evidence="3 4">
    <name type="scientific">Cellulomonas septica</name>
    <dbReference type="NCBI Taxonomy" id="285080"/>
    <lineage>
        <taxon>Bacteria</taxon>
        <taxon>Bacillati</taxon>
        <taxon>Actinomycetota</taxon>
        <taxon>Actinomycetes</taxon>
        <taxon>Micrococcales</taxon>
        <taxon>Cellulomonadaceae</taxon>
        <taxon>Cellulomonas</taxon>
    </lineage>
</organism>
<name>A0ABX1K0T4_9CELL</name>
<dbReference type="Proteomes" id="UP000777774">
    <property type="component" value="Unassembled WGS sequence"/>
</dbReference>
<dbReference type="InterPro" id="IPR036661">
    <property type="entry name" value="Luciferase-like_sf"/>
</dbReference>
<comment type="caution">
    <text evidence="3">The sequence shown here is derived from an EMBL/GenBank/DDBJ whole genome shotgun (WGS) entry which is preliminary data.</text>
</comment>
<dbReference type="EMBL" id="JAAXOY010000176">
    <property type="protein sequence ID" value="NKY39592.1"/>
    <property type="molecule type" value="Genomic_DNA"/>
</dbReference>
<evidence type="ECO:0000313" key="4">
    <source>
        <dbReference type="Proteomes" id="UP000777774"/>
    </source>
</evidence>
<protein>
    <submittedName>
        <fullName evidence="3">LLM class flavin-dependent oxidoreductase</fullName>
    </submittedName>
</protein>
<accession>A0ABX1K0T4</accession>
<gene>
    <name evidence="3" type="ORF">HGA02_08650</name>
</gene>
<dbReference type="SUPFAM" id="SSF51679">
    <property type="entry name" value="Bacterial luciferase-like"/>
    <property type="match status" value="1"/>
</dbReference>
<dbReference type="PANTHER" id="PTHR30137">
    <property type="entry name" value="LUCIFERASE-LIKE MONOOXYGENASE"/>
    <property type="match status" value="1"/>
</dbReference>
<evidence type="ECO:0000259" key="2">
    <source>
        <dbReference type="Pfam" id="PF00296"/>
    </source>
</evidence>
<reference evidence="3 4" key="1">
    <citation type="submission" date="2020-04" db="EMBL/GenBank/DDBJ databases">
        <title>MicrobeNet Type strains.</title>
        <authorList>
            <person name="Nicholson A.C."/>
        </authorList>
    </citation>
    <scope>NUCLEOTIDE SEQUENCE [LARGE SCALE GENOMIC DNA]</scope>
    <source>
        <strain evidence="3 4">ATCC BAA-787</strain>
    </source>
</reference>
<feature type="domain" description="Luciferase-like" evidence="2">
    <location>
        <begin position="12"/>
        <end position="278"/>
    </location>
</feature>
<dbReference type="InterPro" id="IPR050766">
    <property type="entry name" value="Bact_Lucif_Oxidored"/>
</dbReference>
<keyword evidence="4" id="KW-1185">Reference proteome</keyword>
<sequence>MTPRLELSFLTFVPYDDPADAGRSLRDAVDLFRFAEELGYDVGWVRVRHLERFLSSPFPLFSAIAERTTRLRFGTAVLPMRYADPVSVAEDAATVDLLSGGRLELGVAGGIKPAAAILDGVYGAGERSFDDESQDRIARLRAALRGEPVAVAPSSGFPIAEPGTPLTVTPHSPGLADRVWYGPGSRATAVRTAEQGMDLLVSTLNTEDDGRSFEEGQRDQILAYKDAFDVPGRTPRVVAGRIVLPSVTPADDDLFAEYVAWYAGRFDSRGRPHPGTGFGVFSPTHHGPADAVVESLRADVALREATGLDVVLPANASHAMSRRILENVATSVAPHLGWTPRTASSDDTALRPGVTLDGSAAPLDLMEDR</sequence>
<proteinExistence type="predicted"/>
<evidence type="ECO:0000256" key="1">
    <source>
        <dbReference type="SAM" id="MobiDB-lite"/>
    </source>
</evidence>
<dbReference type="Gene3D" id="3.20.20.30">
    <property type="entry name" value="Luciferase-like domain"/>
    <property type="match status" value="1"/>
</dbReference>
<dbReference type="RefSeq" id="WP_168678674.1">
    <property type="nucleotide sequence ID" value="NZ_JAAXOY010000176.1"/>
</dbReference>
<dbReference type="InterPro" id="IPR011251">
    <property type="entry name" value="Luciferase-like_dom"/>
</dbReference>
<dbReference type="Pfam" id="PF00296">
    <property type="entry name" value="Bac_luciferase"/>
    <property type="match status" value="1"/>
</dbReference>
<evidence type="ECO:0000313" key="3">
    <source>
        <dbReference type="EMBL" id="NKY39592.1"/>
    </source>
</evidence>